<dbReference type="EMBL" id="CP115859">
    <property type="protein sequence ID" value="WBV59717.1"/>
    <property type="molecule type" value="Genomic_DNA"/>
</dbReference>
<reference evidence="1 2" key="1">
    <citation type="submission" date="2023-01" db="EMBL/GenBank/DDBJ databases">
        <title>Complete genome of Chryseobacterium camelliae VAN22-5A.</title>
        <authorList>
            <person name="Zong G."/>
            <person name="Cao G."/>
        </authorList>
    </citation>
    <scope>NUCLEOTIDE SEQUENCE [LARGE SCALE GENOMIC DNA]</scope>
    <source>
        <strain evidence="1 2">VAN22-5A</strain>
    </source>
</reference>
<dbReference type="InterPro" id="IPR025634">
    <property type="entry name" value="DUF4292"/>
</dbReference>
<gene>
    <name evidence="1" type="ORF">PFY12_11680</name>
</gene>
<sequence>MNKWILSILILLVLFSCKTRKTVEQNTEGKDSIQLQKPNDNKPIDVGENVHDPVTFYEKVYIHPQFEYLKISSKITADNIRVSPLDAIIYIETDKKIYSSINFLFINAARALITPEGIKAMDKYNKNYIDSDFEYLNNLLNVNFIDYKNLEKLLVGRTFFTIKGSNARITQNMQGYQLASISNIKIATGETTREYKIVLQYSPEYDLIQVKLQDANSDDSLEIIYDGWETYQNEIRLPKNVKIIIKGTKNSQILLENTKFEFSRMDTRYSVPSNYKKIELND</sequence>
<accession>A0ABY7QJ77</accession>
<dbReference type="PROSITE" id="PS51257">
    <property type="entry name" value="PROKAR_LIPOPROTEIN"/>
    <property type="match status" value="1"/>
</dbReference>
<keyword evidence="2" id="KW-1185">Reference proteome</keyword>
<evidence type="ECO:0000313" key="1">
    <source>
        <dbReference type="EMBL" id="WBV59717.1"/>
    </source>
</evidence>
<proteinExistence type="predicted"/>
<dbReference type="Proteomes" id="UP001210978">
    <property type="component" value="Chromosome"/>
</dbReference>
<name>A0ABY7QJ77_9FLAO</name>
<dbReference type="Pfam" id="PF14125">
    <property type="entry name" value="DUF4292"/>
    <property type="match status" value="1"/>
</dbReference>
<evidence type="ECO:0000313" key="2">
    <source>
        <dbReference type="Proteomes" id="UP001210978"/>
    </source>
</evidence>
<organism evidence="1 2">
    <name type="scientific">Chryseobacterium camelliae</name>
    <dbReference type="NCBI Taxonomy" id="1265445"/>
    <lineage>
        <taxon>Bacteria</taxon>
        <taxon>Pseudomonadati</taxon>
        <taxon>Bacteroidota</taxon>
        <taxon>Flavobacteriia</taxon>
        <taxon>Flavobacteriales</taxon>
        <taxon>Weeksellaceae</taxon>
        <taxon>Chryseobacterium group</taxon>
        <taxon>Chryseobacterium</taxon>
    </lineage>
</organism>
<protein>
    <submittedName>
        <fullName evidence="1">DUF4292 domain-containing protein</fullName>
    </submittedName>
</protein>
<dbReference type="RefSeq" id="WP_271148075.1">
    <property type="nucleotide sequence ID" value="NZ_CP115859.1"/>
</dbReference>